<dbReference type="Gene3D" id="1.10.630.10">
    <property type="entry name" value="Cytochrome P450"/>
    <property type="match status" value="1"/>
</dbReference>
<keyword evidence="3" id="KW-1185">Reference proteome</keyword>
<dbReference type="Proteomes" id="UP001056035">
    <property type="component" value="Chromosome"/>
</dbReference>
<evidence type="ECO:0000256" key="1">
    <source>
        <dbReference type="ARBA" id="ARBA00010617"/>
    </source>
</evidence>
<gene>
    <name evidence="2" type="ORF">NBH00_18025</name>
</gene>
<protein>
    <submittedName>
        <fullName evidence="2">Cytochrome P450</fullName>
    </submittedName>
</protein>
<evidence type="ECO:0000313" key="2">
    <source>
        <dbReference type="EMBL" id="UTI63247.1"/>
    </source>
</evidence>
<dbReference type="InterPro" id="IPR001128">
    <property type="entry name" value="Cyt_P450"/>
</dbReference>
<organism evidence="2 3">
    <name type="scientific">Paraconexibacter antarcticus</name>
    <dbReference type="NCBI Taxonomy" id="2949664"/>
    <lineage>
        <taxon>Bacteria</taxon>
        <taxon>Bacillati</taxon>
        <taxon>Actinomycetota</taxon>
        <taxon>Thermoleophilia</taxon>
        <taxon>Solirubrobacterales</taxon>
        <taxon>Paraconexibacteraceae</taxon>
        <taxon>Paraconexibacter</taxon>
    </lineage>
</organism>
<name>A0ABY5DQ91_9ACTN</name>
<dbReference type="PANTHER" id="PTHR46696:SF4">
    <property type="entry name" value="BIOTIN BIOSYNTHESIS CYTOCHROME P450"/>
    <property type="match status" value="1"/>
</dbReference>
<comment type="similarity">
    <text evidence="1">Belongs to the cytochrome P450 family.</text>
</comment>
<dbReference type="CDD" id="cd11033">
    <property type="entry name" value="CYP142-like"/>
    <property type="match status" value="1"/>
</dbReference>
<dbReference type="RefSeq" id="WP_254569978.1">
    <property type="nucleotide sequence ID" value="NZ_CP098502.1"/>
</dbReference>
<sequence>MSTISGLGADLSDLTLWNDGPPHAIFDRLRADAPVHWSEMTTYDGEPGFWSLTRHADIRAANMDWETYSSALGGMMLPDESAVPMDLQREVIISMDPPRHTRVKGLFQRAFTPKAIEEHAVEVRRIVADAIDGVVRAGGGDLVKDVGGPVTSRVIGSMLGTDPGMDATLVEWANVGLAFEDPEYRPNLERLYELVQEGGEYILPLIAARREQPTNDILTALALAEVEGDRFNDMEIFMQFGILIAGGTDSTKSVYTNAMHALMHDREQLALLQREPSRIPDAVEEMLRYFPAFSYMRRTASRDVELHGQTIKAGDKVALWYASGNRDETVYEDPHRFDITRAPTHQAFGAGGRHFCLGAALARLELRILLEETVARIPQLHLAGEPTRTRSTFLNQFKTLPVTL</sequence>
<dbReference type="InterPro" id="IPR036396">
    <property type="entry name" value="Cyt_P450_sf"/>
</dbReference>
<dbReference type="PRINTS" id="PR00359">
    <property type="entry name" value="BP450"/>
</dbReference>
<dbReference type="EMBL" id="CP098502">
    <property type="protein sequence ID" value="UTI63247.1"/>
    <property type="molecule type" value="Genomic_DNA"/>
</dbReference>
<dbReference type="InterPro" id="IPR002397">
    <property type="entry name" value="Cyt_P450_B"/>
</dbReference>
<dbReference type="SUPFAM" id="SSF48264">
    <property type="entry name" value="Cytochrome P450"/>
    <property type="match status" value="1"/>
</dbReference>
<evidence type="ECO:0000313" key="3">
    <source>
        <dbReference type="Proteomes" id="UP001056035"/>
    </source>
</evidence>
<dbReference type="Pfam" id="PF00067">
    <property type="entry name" value="p450"/>
    <property type="match status" value="1"/>
</dbReference>
<accession>A0ABY5DQ91</accession>
<reference evidence="2 3" key="1">
    <citation type="submission" date="2022-06" db="EMBL/GenBank/DDBJ databases">
        <title>Paraconexibacter antarcticus.</title>
        <authorList>
            <person name="Kim C.S."/>
        </authorList>
    </citation>
    <scope>NUCLEOTIDE SEQUENCE [LARGE SCALE GENOMIC DNA]</scope>
    <source>
        <strain evidence="2 3">02-257</strain>
    </source>
</reference>
<dbReference type="PANTHER" id="PTHR46696">
    <property type="entry name" value="P450, PUTATIVE (EUROFUNG)-RELATED"/>
    <property type="match status" value="1"/>
</dbReference>
<proteinExistence type="inferred from homology"/>